<comment type="caution">
    <text evidence="1">The sequence shown here is derived from an EMBL/GenBank/DDBJ whole genome shotgun (WGS) entry which is preliminary data.</text>
</comment>
<dbReference type="Proteomes" id="UP000287651">
    <property type="component" value="Unassembled WGS sequence"/>
</dbReference>
<name>A0A427B9Q0_ENSVE</name>
<dbReference type="EMBL" id="AMZH03000161">
    <property type="protein sequence ID" value="RRT85184.1"/>
    <property type="molecule type" value="Genomic_DNA"/>
</dbReference>
<proteinExistence type="predicted"/>
<accession>A0A427B9Q0</accession>
<organism evidence="1 2">
    <name type="scientific">Ensete ventricosum</name>
    <name type="common">Abyssinian banana</name>
    <name type="synonym">Musa ensete</name>
    <dbReference type="NCBI Taxonomy" id="4639"/>
    <lineage>
        <taxon>Eukaryota</taxon>
        <taxon>Viridiplantae</taxon>
        <taxon>Streptophyta</taxon>
        <taxon>Embryophyta</taxon>
        <taxon>Tracheophyta</taxon>
        <taxon>Spermatophyta</taxon>
        <taxon>Magnoliopsida</taxon>
        <taxon>Liliopsida</taxon>
        <taxon>Zingiberales</taxon>
        <taxon>Musaceae</taxon>
        <taxon>Ensete</taxon>
    </lineage>
</organism>
<gene>
    <name evidence="1" type="ORF">B296_00000701</name>
</gene>
<dbReference type="AlphaFoldDB" id="A0A427B9Q0"/>
<evidence type="ECO:0000313" key="2">
    <source>
        <dbReference type="Proteomes" id="UP000287651"/>
    </source>
</evidence>
<evidence type="ECO:0000313" key="1">
    <source>
        <dbReference type="EMBL" id="RRT85184.1"/>
    </source>
</evidence>
<sequence length="78" mass="8667">MAVEGQRGAKNATLIQSVRTLTDFKLRVDLYRGSTSLELYRGSSLLGSQSHWLKMIDLLLGKRDGSYMLYLGSSNPNS</sequence>
<reference evidence="1 2" key="1">
    <citation type="journal article" date="2014" name="Agronomy (Basel)">
        <title>A Draft Genome Sequence for Ensete ventricosum, the Drought-Tolerant Tree Against Hunger.</title>
        <authorList>
            <person name="Harrison J."/>
            <person name="Moore K.A."/>
            <person name="Paszkiewicz K."/>
            <person name="Jones T."/>
            <person name="Grant M."/>
            <person name="Ambacheew D."/>
            <person name="Muzemil S."/>
            <person name="Studholme D.J."/>
        </authorList>
    </citation>
    <scope>NUCLEOTIDE SEQUENCE [LARGE SCALE GENOMIC DNA]</scope>
</reference>
<protein>
    <submittedName>
        <fullName evidence="1">Uncharacterized protein</fullName>
    </submittedName>
</protein>